<name>A0ABS4VH98_9ACTN</name>
<protein>
    <submittedName>
        <fullName evidence="1">Uncharacterized protein</fullName>
    </submittedName>
</protein>
<comment type="caution">
    <text evidence="1">The sequence shown here is derived from an EMBL/GenBank/DDBJ whole genome shotgun (WGS) entry which is preliminary data.</text>
</comment>
<organism evidence="1 2">
    <name type="scientific">Streptomyces clavifer</name>
    <dbReference type="NCBI Taxonomy" id="68188"/>
    <lineage>
        <taxon>Bacteria</taxon>
        <taxon>Bacillati</taxon>
        <taxon>Actinomycetota</taxon>
        <taxon>Actinomycetes</taxon>
        <taxon>Kitasatosporales</taxon>
        <taxon>Streptomycetaceae</taxon>
        <taxon>Streptomyces</taxon>
    </lineage>
</organism>
<accession>A0ABS4VH98</accession>
<sequence>MIRWEQDGAAIRPAHVGRHLVERGGTTAPDDPKGFLCFGRRIPEA</sequence>
<evidence type="ECO:0000313" key="1">
    <source>
        <dbReference type="EMBL" id="MBP2363250.1"/>
    </source>
</evidence>
<reference evidence="1 2" key="1">
    <citation type="submission" date="2021-03" db="EMBL/GenBank/DDBJ databases">
        <title>Sequencing the genomes of 1000 actinobacteria strains.</title>
        <authorList>
            <person name="Klenk H.-P."/>
        </authorList>
    </citation>
    <scope>NUCLEOTIDE SEQUENCE [LARGE SCALE GENOMIC DNA]</scope>
    <source>
        <strain evidence="1 2">DSM 40843</strain>
    </source>
</reference>
<proteinExistence type="predicted"/>
<keyword evidence="2" id="KW-1185">Reference proteome</keyword>
<dbReference type="EMBL" id="JAGINS010000001">
    <property type="protein sequence ID" value="MBP2363250.1"/>
    <property type="molecule type" value="Genomic_DNA"/>
</dbReference>
<dbReference type="Proteomes" id="UP001519311">
    <property type="component" value="Unassembled WGS sequence"/>
</dbReference>
<gene>
    <name evidence="1" type="ORF">JOF59_005650</name>
</gene>
<evidence type="ECO:0000313" key="2">
    <source>
        <dbReference type="Proteomes" id="UP001519311"/>
    </source>
</evidence>
<dbReference type="RefSeq" id="WP_209471177.1">
    <property type="nucleotide sequence ID" value="NZ_BMWJ01000013.1"/>
</dbReference>